<evidence type="ECO:0000313" key="3">
    <source>
        <dbReference type="EMBL" id="XDS48633.1"/>
    </source>
</evidence>
<accession>A0AB39UI88</accession>
<feature type="compositionally biased region" description="Basic and acidic residues" evidence="1">
    <location>
        <begin position="179"/>
        <end position="188"/>
    </location>
</feature>
<protein>
    <submittedName>
        <fullName evidence="3">Uncharacterized protein</fullName>
    </submittedName>
</protein>
<dbReference type="AlphaFoldDB" id="A0AB39UI88"/>
<evidence type="ECO:0000313" key="2">
    <source>
        <dbReference type="EMBL" id="XDS46663.1"/>
    </source>
</evidence>
<feature type="region of interest" description="Disordered" evidence="1">
    <location>
        <begin position="170"/>
        <end position="209"/>
    </location>
</feature>
<evidence type="ECO:0000256" key="1">
    <source>
        <dbReference type="SAM" id="MobiDB-lite"/>
    </source>
</evidence>
<dbReference type="EMBL" id="CP129675">
    <property type="protein sequence ID" value="XDS46663.1"/>
    <property type="molecule type" value="Genomic_DNA"/>
</dbReference>
<name>A0AB39UI88_9BIFI</name>
<gene>
    <name evidence="3" type="ORF">QN216_10025</name>
    <name evidence="2" type="ORF">QN217_00445</name>
</gene>
<sequence length="209" mass="24427">MSAVFEDDDELQKMLALSDESIDAYKEFVYYIEGIPLDAWQGSADRIESFAIQQLEYRGHPNSLTKYVFQQKLNLLEQDINDGRRYIDVRFGEANGFVHFAKTRGVEPRADIPSRPVGGRTDVEELGAPYIFSKLDELFNEQRIDLSQQIYFYHEFYTFAVEWPTAPKGSRPYQSQELMNKRSSRENQWRSNDCSKTIRTRSSTSRSKY</sequence>
<dbReference type="EMBL" id="CP129682">
    <property type="protein sequence ID" value="XDS48633.1"/>
    <property type="molecule type" value="Genomic_DNA"/>
</dbReference>
<reference evidence="3" key="1">
    <citation type="submission" date="2023-07" db="EMBL/GenBank/DDBJ databases">
        <title>Bifidobacterium aquikefiriaerophilum sp. nov. and Bifidobacterium eccum sp. nov., isolated from water kefir.</title>
        <authorList>
            <person name="Breselge S."/>
            <person name="Bellassi P."/>
            <person name="Barcenilla C."/>
            <person name="Alvarez-Ordonez A."/>
            <person name="Morelli L."/>
            <person name="Cotter P.D."/>
        </authorList>
    </citation>
    <scope>NUCLEOTIDE SEQUENCE</scope>
    <source>
        <strain evidence="3">WK013_4_14</strain>
        <strain evidence="2">WK048_4_13</strain>
    </source>
</reference>
<feature type="compositionally biased region" description="Low complexity" evidence="1">
    <location>
        <begin position="195"/>
        <end position="209"/>
    </location>
</feature>
<dbReference type="RefSeq" id="WP_156099236.1">
    <property type="nucleotide sequence ID" value="NZ_CP129675.1"/>
</dbReference>
<proteinExistence type="predicted"/>
<organism evidence="3">
    <name type="scientific">Bifidobacterium fermentum</name>
    <dbReference type="NCBI Taxonomy" id="3059035"/>
    <lineage>
        <taxon>Bacteria</taxon>
        <taxon>Bacillati</taxon>
        <taxon>Actinomycetota</taxon>
        <taxon>Actinomycetes</taxon>
        <taxon>Bifidobacteriales</taxon>
        <taxon>Bifidobacteriaceae</taxon>
        <taxon>Bifidobacterium</taxon>
    </lineage>
</organism>
<dbReference type="GeneID" id="98301187"/>